<keyword evidence="11" id="KW-0464">Manganese</keyword>
<comment type="similarity">
    <text evidence="2">Belongs to the CRISPR-associated protein Cas9 family. Subtype II-A subfamily.</text>
</comment>
<feature type="active site" description="For RuvC-like nuclease domain" evidence="13">
    <location>
        <position position="8"/>
    </location>
</feature>
<evidence type="ECO:0000259" key="15">
    <source>
        <dbReference type="PROSITE" id="PS51749"/>
    </source>
</evidence>
<comment type="domain">
    <text evidence="13">Has 2 endonuclease domains. The discontinuous RuvC-like domain cleaves the target DNA noncomplementary to crRNA while the HNH nuclease domain cleaves the target DNA complementary to crRNA.</text>
</comment>
<keyword evidence="5 13" id="KW-0255">Endonuclease</keyword>
<dbReference type="Gene3D" id="3.30.420.10">
    <property type="entry name" value="Ribonuclease H-like superfamily/Ribonuclease H"/>
    <property type="match status" value="3"/>
</dbReference>
<dbReference type="InterPro" id="IPR040555">
    <property type="entry name" value="Cas9_PI2"/>
</dbReference>
<keyword evidence="4" id="KW-0479">Metal-binding</keyword>
<keyword evidence="6 13" id="KW-0378">Hydrolase</keyword>
<dbReference type="HAMAP" id="MF_01480">
    <property type="entry name" value="Cas9"/>
    <property type="match status" value="1"/>
</dbReference>
<keyword evidence="3 13" id="KW-0540">Nuclease</keyword>
<dbReference type="GO" id="GO:0016787">
    <property type="term" value="F:hydrolase activity"/>
    <property type="evidence" value="ECO:0007669"/>
    <property type="project" value="UniProtKB-KW"/>
</dbReference>
<evidence type="ECO:0000256" key="14">
    <source>
        <dbReference type="SAM" id="Coils"/>
    </source>
</evidence>
<comment type="cofactor">
    <cofactor evidence="1">
        <name>Mg(2+)</name>
        <dbReference type="ChEBI" id="CHEBI:18420"/>
    </cofactor>
</comment>
<evidence type="ECO:0000256" key="7">
    <source>
        <dbReference type="ARBA" id="ARBA00022842"/>
    </source>
</evidence>
<evidence type="ECO:0000256" key="4">
    <source>
        <dbReference type="ARBA" id="ARBA00022723"/>
    </source>
</evidence>
<dbReference type="InterPro" id="IPR041383">
    <property type="entry name" value="RuvC_III"/>
</dbReference>
<protein>
    <recommendedName>
        <fullName evidence="13">CRISPR-associated endonuclease Cas9</fullName>
        <ecNumber evidence="13">3.1.-.-</ecNumber>
    </recommendedName>
</protein>
<evidence type="ECO:0000256" key="8">
    <source>
        <dbReference type="ARBA" id="ARBA00022884"/>
    </source>
</evidence>
<dbReference type="Pfam" id="PF18070">
    <property type="entry name" value="Cas9_PI2"/>
    <property type="match status" value="1"/>
</dbReference>
<evidence type="ECO:0000256" key="11">
    <source>
        <dbReference type="ARBA" id="ARBA00023211"/>
    </source>
</evidence>
<feature type="active site" description="Proton acceptor for HNH nuclease domain" evidence="13">
    <location>
        <position position="597"/>
    </location>
</feature>
<dbReference type="AlphaFoldDB" id="A0A927YS17"/>
<sequence length="1102" mass="128463">MGVIFGLDLGVASVGWAVVNENYEILESCSNIFPAGEAAENANRRGFRQGRRMTRRRRTRVNDFKKLWGKHGFVLPNNELNEVLEIKNKGLNEALSEDEIYYVLLYSLKHRGISYLDEADDGNLSSDYARSIARNEEELKERFPCQIQLERLQRYGAYRGNITIIEDGEPVTLRNVFTTSAYRSEIEKFLEVQKGFNTRISEEFIAEYLEIFNRKRAYYIGPGNELSRTDYGVYTTVLNEDGTYITEKNLFDKLIGKCSVYPEEKRAAGASYTAQEFNVLNDLNTLKITSDSKYVEEGKLTEEAKRIIVDKIKTAKAVNVPKIIKDVINDKDAQINGARIDKNEKEVFHSFEVYNKMRRAFEAIDVDITKYQRETLDKLGDILTLNTDKDSITEAARELELSDEVLECLIKLRRNNSSLFNKWQSFGYRIMLELLPELYSQPKNQMQLLTDMGVFKTRPKRFAKYKTIPADVITEEIYNPVAAKTIRITVKILNALIKKYGYPELIVIEMPRDKNTDEEKARINKEQKNNENELKNIKAKIKSEYGRDITDADFKQHKNLSLKLKLWNEQGGVCPYSGKTIRIDELIDNSNLFEIDHIIPLSISFDDSRSNKVLVYASENQNKGNRTPYAYLTNVNRDWDFHNYMDFVLKNYKDVTKRKKKENLLFEEDITKIEVLAGFVNRNINDTRYASRVVLNSLQDYFRAKDCGTKVKVVRGSFTHQMRMNLKLNKDRDESYVHHAVDAMLIAFSQMGYDSWRKLTEQFIDYENEEYINKSGFEKLLSNDEAYKNALYQSKWMKIKANIENAAEKNKYWYQVNKKCNRELCNQTIYGTREYDGKVYKISKLDIRTDDGVKKFKGIVEKKPECLLVCKNDPKTFEILMDIWNNYKDAKNPFLQYEQENNDVIRKYSKKRNGPKVGVLKYEDGEVGSCIDISHKYGYERGSRKVILDSLNPYRMDVYYKTDEEKYYFVGVKQSDIKCDGDLFVIDEQKYAEALLAEKMIAKGQCRGDLQELGYEYKLSFYKEDIIEYEKDGEVNTERFLSRTMPKVRNYIETKPLNAAKFEKRNPVGLSKTKSVRKIVTDILGNKFYVDKMKFSLVVGKQ</sequence>
<name>A0A927YS17_9FIRM</name>
<comment type="subunit">
    <text evidence="12 13">Monomer. Binds crRNA and tracrRNA.</text>
</comment>
<dbReference type="PROSITE" id="PS51749">
    <property type="entry name" value="HNH_CAS9"/>
    <property type="match status" value="1"/>
</dbReference>
<keyword evidence="14" id="KW-0175">Coiled coil</keyword>
<dbReference type="GO" id="GO:0043571">
    <property type="term" value="P:maintenance of CRISPR repeat elements"/>
    <property type="evidence" value="ECO:0007669"/>
    <property type="project" value="UniProtKB-UniRule"/>
</dbReference>
<comment type="caution">
    <text evidence="16">The sequence shown here is derived from an EMBL/GenBank/DDBJ whole genome shotgun (WGS) entry which is preliminary data.</text>
</comment>
<dbReference type="GO" id="GO:0003677">
    <property type="term" value="F:DNA binding"/>
    <property type="evidence" value="ECO:0007669"/>
    <property type="project" value="UniProtKB-UniRule"/>
</dbReference>
<accession>A0A927YS17</accession>
<keyword evidence="8 13" id="KW-0694">RNA-binding</keyword>
<organism evidence="16 17">
    <name type="scientific">Pseudobutyrivibrio ruminis</name>
    <dbReference type="NCBI Taxonomy" id="46206"/>
    <lineage>
        <taxon>Bacteria</taxon>
        <taxon>Bacillati</taxon>
        <taxon>Bacillota</taxon>
        <taxon>Clostridia</taxon>
        <taxon>Lachnospirales</taxon>
        <taxon>Lachnospiraceae</taxon>
        <taxon>Pseudobutyrivibrio</taxon>
    </lineage>
</organism>
<dbReference type="GO" id="GO:0003723">
    <property type="term" value="F:RNA binding"/>
    <property type="evidence" value="ECO:0007669"/>
    <property type="project" value="UniProtKB-UniRule"/>
</dbReference>
<dbReference type="Proteomes" id="UP000766246">
    <property type="component" value="Unassembled WGS sequence"/>
</dbReference>
<proteinExistence type="inferred from homology"/>
<feature type="domain" description="HNH Cas9-type" evidence="15">
    <location>
        <begin position="516"/>
        <end position="684"/>
    </location>
</feature>
<dbReference type="InterPro" id="IPR040656">
    <property type="entry name" value="Cas9_WED_dom"/>
</dbReference>
<evidence type="ECO:0000256" key="3">
    <source>
        <dbReference type="ARBA" id="ARBA00022722"/>
    </source>
</evidence>
<dbReference type="Pfam" id="PF13395">
    <property type="entry name" value="HNH_4"/>
    <property type="match status" value="1"/>
</dbReference>
<evidence type="ECO:0000256" key="10">
    <source>
        <dbReference type="ARBA" id="ARBA00023125"/>
    </source>
</evidence>
<dbReference type="InterPro" id="IPR036397">
    <property type="entry name" value="RNaseH_sf"/>
</dbReference>
<comment type="similarity">
    <text evidence="13">Belongs to the CRISPR-associated Cas9 family.</text>
</comment>
<dbReference type="InterPro" id="IPR033114">
    <property type="entry name" value="HNH_CAS9"/>
</dbReference>
<gene>
    <name evidence="13 16" type="primary">cas9</name>
    <name evidence="16" type="ORF">E7272_14105</name>
</gene>
<evidence type="ECO:0000256" key="9">
    <source>
        <dbReference type="ARBA" id="ARBA00023118"/>
    </source>
</evidence>
<evidence type="ECO:0000256" key="6">
    <source>
        <dbReference type="ARBA" id="ARBA00022801"/>
    </source>
</evidence>
<evidence type="ECO:0000256" key="13">
    <source>
        <dbReference type="HAMAP-Rule" id="MF_01480"/>
    </source>
</evidence>
<dbReference type="EC" id="3.1.-.-" evidence="13"/>
<dbReference type="Pfam" id="PF18061">
    <property type="entry name" value="CRISPR_Cas9_WED"/>
    <property type="match status" value="1"/>
</dbReference>
<dbReference type="NCBIfam" id="TIGR01865">
    <property type="entry name" value="cas_Csn1"/>
    <property type="match status" value="1"/>
</dbReference>
<keyword evidence="9 13" id="KW-0051">Antiviral defense</keyword>
<evidence type="ECO:0000256" key="2">
    <source>
        <dbReference type="ARBA" id="ARBA00005244"/>
    </source>
</evidence>
<dbReference type="GO" id="GO:0004519">
    <property type="term" value="F:endonuclease activity"/>
    <property type="evidence" value="ECO:0007669"/>
    <property type="project" value="UniProtKB-UniRule"/>
</dbReference>
<evidence type="ECO:0000256" key="1">
    <source>
        <dbReference type="ARBA" id="ARBA00001946"/>
    </source>
</evidence>
<keyword evidence="10 13" id="KW-0238">DNA-binding</keyword>
<dbReference type="Pfam" id="PF18541">
    <property type="entry name" value="RuvC_III"/>
    <property type="match status" value="1"/>
</dbReference>
<evidence type="ECO:0000256" key="12">
    <source>
        <dbReference type="ARBA" id="ARBA00046380"/>
    </source>
</evidence>
<dbReference type="GO" id="GO:0051607">
    <property type="term" value="P:defense response to virus"/>
    <property type="evidence" value="ECO:0007669"/>
    <property type="project" value="UniProtKB-UniRule"/>
</dbReference>
<dbReference type="GO" id="GO:0046872">
    <property type="term" value="F:metal ion binding"/>
    <property type="evidence" value="ECO:0007669"/>
    <property type="project" value="UniProtKB-UniRule"/>
</dbReference>
<dbReference type="InterPro" id="IPR028629">
    <property type="entry name" value="Cas9"/>
</dbReference>
<reference evidence="16" key="1">
    <citation type="submission" date="2019-04" db="EMBL/GenBank/DDBJ databases">
        <title>Evolution of Biomass-Degrading Anaerobic Consortia Revealed by Metagenomics.</title>
        <authorList>
            <person name="Peng X."/>
        </authorList>
    </citation>
    <scope>NUCLEOTIDE SEQUENCE</scope>
    <source>
        <strain evidence="16">SIG311</strain>
    </source>
</reference>
<comment type="caution">
    <text evidence="13">Lacks conserved residue(s) required for the propagation of feature annotation.</text>
</comment>
<comment type="function">
    <text evidence="13">CRISPR (clustered regularly interspaced short palindromic repeat) is an adaptive immune system that provides protection against mobile genetic elements (viruses, transposable elements and conjugative plasmids). CRISPR clusters contain spacers, sequences complementary to antecedent mobile elements, and target invading nucleic acids. CRISPR clusters are transcribed and processed into CRISPR RNA (crRNA). In type II CRISPR systems correct processing of pre-crRNA requires a trans-encoded small RNA (tracrRNA), endogenous ribonuclease 3 (rnc) and this protein. The tracrRNA serves as a guide for ribonuclease 3-aided processing of pre-crRNA. Subsequently Cas9/crRNA/tracrRNA endonucleolytically cleaves linear or circular dsDNA target complementary to the spacer; Cas9 is inactive in the absence of the 2 guide RNAs (gRNA). Cas9 recognizes the protospacer adjacent motif (PAM) in the CRISPR repeat sequences to help distinguish self versus nonself, as targets within the bacterial CRISPR locus do not have PAMs. PAM recognition is also required for catalytic activity.</text>
</comment>
<keyword evidence="7" id="KW-0460">Magnesium</keyword>
<feature type="coiled-coil region" evidence="14">
    <location>
        <begin position="516"/>
        <end position="544"/>
    </location>
</feature>
<dbReference type="InterPro" id="IPR003615">
    <property type="entry name" value="HNH_nuc"/>
</dbReference>
<dbReference type="EMBL" id="SVER01000066">
    <property type="protein sequence ID" value="MBE5920956.1"/>
    <property type="molecule type" value="Genomic_DNA"/>
</dbReference>
<evidence type="ECO:0000313" key="16">
    <source>
        <dbReference type="EMBL" id="MBE5920956.1"/>
    </source>
</evidence>
<evidence type="ECO:0000313" key="17">
    <source>
        <dbReference type="Proteomes" id="UP000766246"/>
    </source>
</evidence>
<evidence type="ECO:0000256" key="5">
    <source>
        <dbReference type="ARBA" id="ARBA00022759"/>
    </source>
</evidence>